<protein>
    <recommendedName>
        <fullName evidence="2">HMG box domain-containing protein</fullName>
    </recommendedName>
</protein>
<dbReference type="Pfam" id="PF09011">
    <property type="entry name" value="HMG_box_2"/>
    <property type="match status" value="1"/>
</dbReference>
<comment type="caution">
    <text evidence="3">The sequence shown here is derived from an EMBL/GenBank/DDBJ whole genome shotgun (WGS) entry which is preliminary data.</text>
</comment>
<dbReference type="SUPFAM" id="SSF47095">
    <property type="entry name" value="HMG-box"/>
    <property type="match status" value="1"/>
</dbReference>
<dbReference type="OrthoDB" id="667577at2759"/>
<feature type="compositionally biased region" description="Polar residues" evidence="1">
    <location>
        <begin position="1"/>
        <end position="22"/>
    </location>
</feature>
<dbReference type="EMBL" id="NBII01000002">
    <property type="protein sequence ID" value="PAV22919.1"/>
    <property type="molecule type" value="Genomic_DNA"/>
</dbReference>
<evidence type="ECO:0000313" key="4">
    <source>
        <dbReference type="Proteomes" id="UP000217199"/>
    </source>
</evidence>
<feature type="domain" description="HMG box" evidence="2">
    <location>
        <begin position="29"/>
        <end position="60"/>
    </location>
</feature>
<dbReference type="Gene3D" id="1.10.30.10">
    <property type="entry name" value="High mobility group box domain"/>
    <property type="match status" value="1"/>
</dbReference>
<dbReference type="InterPro" id="IPR009071">
    <property type="entry name" value="HMG_box_dom"/>
</dbReference>
<evidence type="ECO:0000313" key="3">
    <source>
        <dbReference type="EMBL" id="PAV22919.1"/>
    </source>
</evidence>
<dbReference type="Proteomes" id="UP000217199">
    <property type="component" value="Unassembled WGS sequence"/>
</dbReference>
<sequence>MARTATQTSTKAATRAANSKTKGANGESKPKRAPSAYNLFMKEQLKKWREANPSAPIKRVWDMLQNSGAMPLRTLTVAKLMKRANP</sequence>
<reference evidence="3 4" key="1">
    <citation type="journal article" date="2017" name="Mol. Ecol.">
        <title>Comparative and population genomic landscape of Phellinus noxius: A hypervariable fungus causing root rot in trees.</title>
        <authorList>
            <person name="Chung C.L."/>
            <person name="Lee T.J."/>
            <person name="Akiba M."/>
            <person name="Lee H.H."/>
            <person name="Kuo T.H."/>
            <person name="Liu D."/>
            <person name="Ke H.M."/>
            <person name="Yokoi T."/>
            <person name="Roa M.B."/>
            <person name="Lu M.J."/>
            <person name="Chang Y.Y."/>
            <person name="Ann P.J."/>
            <person name="Tsai J.N."/>
            <person name="Chen C.Y."/>
            <person name="Tzean S.S."/>
            <person name="Ota Y."/>
            <person name="Hattori T."/>
            <person name="Sahashi N."/>
            <person name="Liou R.F."/>
            <person name="Kikuchi T."/>
            <person name="Tsai I.J."/>
        </authorList>
    </citation>
    <scope>NUCLEOTIDE SEQUENCE [LARGE SCALE GENOMIC DNA]</scope>
    <source>
        <strain evidence="3 4">FFPRI411160</strain>
    </source>
</reference>
<keyword evidence="4" id="KW-1185">Reference proteome</keyword>
<dbReference type="InterPro" id="IPR036910">
    <property type="entry name" value="HMG_box_dom_sf"/>
</dbReference>
<gene>
    <name evidence="3" type="ORF">PNOK_0287600</name>
</gene>
<name>A0A286UTL9_9AGAM</name>
<organism evidence="3 4">
    <name type="scientific">Pyrrhoderma noxium</name>
    <dbReference type="NCBI Taxonomy" id="2282107"/>
    <lineage>
        <taxon>Eukaryota</taxon>
        <taxon>Fungi</taxon>
        <taxon>Dikarya</taxon>
        <taxon>Basidiomycota</taxon>
        <taxon>Agaricomycotina</taxon>
        <taxon>Agaricomycetes</taxon>
        <taxon>Hymenochaetales</taxon>
        <taxon>Hymenochaetaceae</taxon>
        <taxon>Pyrrhoderma</taxon>
    </lineage>
</organism>
<dbReference type="AlphaFoldDB" id="A0A286UTL9"/>
<accession>A0A286UTL9</accession>
<feature type="region of interest" description="Disordered" evidence="1">
    <location>
        <begin position="1"/>
        <end position="35"/>
    </location>
</feature>
<evidence type="ECO:0000256" key="1">
    <source>
        <dbReference type="SAM" id="MobiDB-lite"/>
    </source>
</evidence>
<proteinExistence type="predicted"/>
<evidence type="ECO:0000259" key="2">
    <source>
        <dbReference type="Pfam" id="PF09011"/>
    </source>
</evidence>
<dbReference type="InParanoid" id="A0A286UTL9"/>